<proteinExistence type="predicted"/>
<reference evidence="2 3" key="1">
    <citation type="submission" date="2017-08" db="EMBL/GenBank/DDBJ databases">
        <title>Burning lignite coal seam in the remote Altai Mountains harbors a hydrogen-driven thermophilic microbial community.</title>
        <authorList>
            <person name="Kadnikov V.V."/>
            <person name="Mardanov A.V."/>
            <person name="Ivasenko D."/>
            <person name="Beletsky A.V."/>
            <person name="Karnachuk O.V."/>
            <person name="Ravin N.V."/>
        </authorList>
    </citation>
    <scope>NUCLEOTIDE SEQUENCE [LARGE SCALE GENOMIC DNA]</scope>
    <source>
        <strain evidence="2">AL33</strain>
    </source>
</reference>
<dbReference type="Gene3D" id="2.40.50.180">
    <property type="entry name" value="CheA-289, Domain 4"/>
    <property type="match status" value="1"/>
</dbReference>
<dbReference type="InterPro" id="IPR036061">
    <property type="entry name" value="CheW-like_dom_sf"/>
</dbReference>
<dbReference type="PROSITE" id="PS50851">
    <property type="entry name" value="CHEW"/>
    <property type="match status" value="1"/>
</dbReference>
<dbReference type="RefSeq" id="WP_272999410.1">
    <property type="nucleotide sequence ID" value="NZ_PEBV01000001.1"/>
</dbReference>
<feature type="domain" description="CheW-like" evidence="1">
    <location>
        <begin position="13"/>
        <end position="153"/>
    </location>
</feature>
<sequence length="168" mass="18309">MLEWTEEEAKPSERKLVVFTLGDERYAVDVKHVESIERMLPITRVPEVPAHVRGVVNLRGVVVPVVDLRRKLGLPPGEAAEEARLLVVRDGELLVGLVVDGAEDVVDVPEAAIVPPPAVATTVRSAYVEGIVRRDEALIVLLDLSRVLTDEERASAARAREAAEEGGR</sequence>
<comment type="caution">
    <text evidence="2">The sequence shown here is derived from an EMBL/GenBank/DDBJ whole genome shotgun (WGS) entry which is preliminary data.</text>
</comment>
<name>A0A2T5GFM3_HYDSH</name>
<dbReference type="Proteomes" id="UP000244180">
    <property type="component" value="Unassembled WGS sequence"/>
</dbReference>
<dbReference type="InterPro" id="IPR002545">
    <property type="entry name" value="CheW-lke_dom"/>
</dbReference>
<dbReference type="GO" id="GO:0007165">
    <property type="term" value="P:signal transduction"/>
    <property type="evidence" value="ECO:0007669"/>
    <property type="project" value="InterPro"/>
</dbReference>
<accession>A0A2T5GFM3</accession>
<dbReference type="Pfam" id="PF01584">
    <property type="entry name" value="CheW"/>
    <property type="match status" value="1"/>
</dbReference>
<dbReference type="GO" id="GO:0005829">
    <property type="term" value="C:cytosol"/>
    <property type="evidence" value="ECO:0007669"/>
    <property type="project" value="TreeGrafter"/>
</dbReference>
<evidence type="ECO:0000313" key="2">
    <source>
        <dbReference type="EMBL" id="PTQ54965.1"/>
    </source>
</evidence>
<dbReference type="InterPro" id="IPR039315">
    <property type="entry name" value="CheW"/>
</dbReference>
<dbReference type="EMBL" id="PEBV01000001">
    <property type="protein sequence ID" value="PTQ54965.1"/>
    <property type="molecule type" value="Genomic_DNA"/>
</dbReference>
<dbReference type="PANTHER" id="PTHR22617">
    <property type="entry name" value="CHEMOTAXIS SENSOR HISTIDINE KINASE-RELATED"/>
    <property type="match status" value="1"/>
</dbReference>
<organism evidence="2 3">
    <name type="scientific">Hydrogenibacillus schlegelii</name>
    <name type="common">Bacillus schlegelii</name>
    <dbReference type="NCBI Taxonomy" id="1484"/>
    <lineage>
        <taxon>Bacteria</taxon>
        <taxon>Bacillati</taxon>
        <taxon>Bacillota</taxon>
        <taxon>Bacilli</taxon>
        <taxon>Bacillales</taxon>
        <taxon>Bacillales Family X. Incertae Sedis</taxon>
        <taxon>Hydrogenibacillus</taxon>
    </lineage>
</organism>
<dbReference type="PANTHER" id="PTHR22617:SF23">
    <property type="entry name" value="CHEMOTAXIS PROTEIN CHEW"/>
    <property type="match status" value="1"/>
</dbReference>
<dbReference type="SUPFAM" id="SSF50341">
    <property type="entry name" value="CheW-like"/>
    <property type="match status" value="1"/>
</dbReference>
<dbReference type="AlphaFoldDB" id="A0A2T5GFM3"/>
<dbReference type="GO" id="GO:0006935">
    <property type="term" value="P:chemotaxis"/>
    <property type="evidence" value="ECO:0007669"/>
    <property type="project" value="InterPro"/>
</dbReference>
<gene>
    <name evidence="2" type="ORF">HSCHL_1908</name>
</gene>
<dbReference type="SMART" id="SM00260">
    <property type="entry name" value="CheW"/>
    <property type="match status" value="1"/>
</dbReference>
<evidence type="ECO:0000313" key="3">
    <source>
        <dbReference type="Proteomes" id="UP000244180"/>
    </source>
</evidence>
<dbReference type="CDD" id="cd00732">
    <property type="entry name" value="CheW"/>
    <property type="match status" value="1"/>
</dbReference>
<dbReference type="Gene3D" id="2.30.30.40">
    <property type="entry name" value="SH3 Domains"/>
    <property type="match status" value="1"/>
</dbReference>
<evidence type="ECO:0000259" key="1">
    <source>
        <dbReference type="PROSITE" id="PS50851"/>
    </source>
</evidence>
<protein>
    <submittedName>
        <fullName evidence="2">Positive regulator of CheA protein activity (CheW)</fullName>
    </submittedName>
</protein>